<dbReference type="InterPro" id="IPR017927">
    <property type="entry name" value="FAD-bd_FR_type"/>
</dbReference>
<keyword evidence="6 16" id="KW-0288">FMN</keyword>
<dbReference type="InterPro" id="IPR036396">
    <property type="entry name" value="Cyt_P450_sf"/>
</dbReference>
<dbReference type="Gene3D" id="1.10.630.10">
    <property type="entry name" value="Cytochrome P450"/>
    <property type="match status" value="1"/>
</dbReference>
<evidence type="ECO:0000256" key="3">
    <source>
        <dbReference type="ARBA" id="ARBA00022448"/>
    </source>
</evidence>
<dbReference type="PIRSF" id="PIRSF000209">
    <property type="entry name" value="Bifunctional_P450_P450R"/>
    <property type="match status" value="1"/>
</dbReference>
<feature type="domain" description="FAD-binding FR-type" evidence="19">
    <location>
        <begin position="688"/>
        <end position="933"/>
    </location>
</feature>
<dbReference type="GO" id="GO:0020037">
    <property type="term" value="F:heme binding"/>
    <property type="evidence" value="ECO:0007669"/>
    <property type="project" value="UniProtKB-UniRule"/>
</dbReference>
<dbReference type="GO" id="GO:0003958">
    <property type="term" value="F:NADPH-hemoprotein reductase activity"/>
    <property type="evidence" value="ECO:0007669"/>
    <property type="project" value="UniProtKB-UniRule"/>
</dbReference>
<protein>
    <recommendedName>
        <fullName evidence="16">Bifunctional cytochrome P450/NADPH--P450 reductase</fullName>
    </recommendedName>
    <domain>
        <recommendedName>
            <fullName evidence="16">Cytochrome P450</fullName>
            <ecNumber evidence="16">1.14.14.1</ecNumber>
        </recommendedName>
    </domain>
    <domain>
        <recommendedName>
            <fullName evidence="16">NADPH--cytochrome P450 reductase</fullName>
            <ecNumber evidence="16">1.6.2.4</ecNumber>
        </recommendedName>
    </domain>
</protein>
<dbReference type="Gene3D" id="2.40.30.10">
    <property type="entry name" value="Translation factors"/>
    <property type="match status" value="1"/>
</dbReference>
<evidence type="ECO:0000256" key="4">
    <source>
        <dbReference type="ARBA" id="ARBA00022617"/>
    </source>
</evidence>
<evidence type="ECO:0000259" key="18">
    <source>
        <dbReference type="PROSITE" id="PS50902"/>
    </source>
</evidence>
<keyword evidence="9 16" id="KW-0521">NADP</keyword>
<evidence type="ECO:0000256" key="9">
    <source>
        <dbReference type="ARBA" id="ARBA00022857"/>
    </source>
</evidence>
<evidence type="ECO:0000256" key="17">
    <source>
        <dbReference type="PIRSR" id="PIRSR000209-1"/>
    </source>
</evidence>
<feature type="binding site" description="axial binding residue" evidence="17">
    <location>
        <position position="413"/>
    </location>
    <ligand>
        <name>heme</name>
        <dbReference type="ChEBI" id="CHEBI:30413"/>
    </ligand>
    <ligandPart>
        <name>Fe</name>
        <dbReference type="ChEBI" id="CHEBI:18248"/>
    </ligandPart>
</feature>
<keyword evidence="12 16" id="KW-0408">Iron</keyword>
<dbReference type="PANTHER" id="PTHR19384:SF127">
    <property type="entry name" value="BIFUNCTIONAL CYTOCHROME P450_NADPH--P450 REDUCTASE"/>
    <property type="match status" value="1"/>
</dbReference>
<evidence type="ECO:0000256" key="2">
    <source>
        <dbReference type="ARBA" id="ARBA00010018"/>
    </source>
</evidence>
<dbReference type="InterPro" id="IPR001128">
    <property type="entry name" value="Cyt_P450"/>
</dbReference>
<dbReference type="Proteomes" id="UP000243515">
    <property type="component" value="Unassembled WGS sequence"/>
</dbReference>
<organism evidence="20 21">
    <name type="scientific">Elaphomyces granulatus</name>
    <dbReference type="NCBI Taxonomy" id="519963"/>
    <lineage>
        <taxon>Eukaryota</taxon>
        <taxon>Fungi</taxon>
        <taxon>Dikarya</taxon>
        <taxon>Ascomycota</taxon>
        <taxon>Pezizomycotina</taxon>
        <taxon>Eurotiomycetes</taxon>
        <taxon>Eurotiomycetidae</taxon>
        <taxon>Eurotiales</taxon>
        <taxon>Elaphomycetaceae</taxon>
        <taxon>Elaphomyces</taxon>
    </lineage>
</organism>
<dbReference type="PROSITE" id="PS50902">
    <property type="entry name" value="FLAVODOXIN_LIKE"/>
    <property type="match status" value="1"/>
</dbReference>
<dbReference type="GO" id="GO:0005506">
    <property type="term" value="F:iron ion binding"/>
    <property type="evidence" value="ECO:0007669"/>
    <property type="project" value="UniProtKB-UniRule"/>
</dbReference>
<keyword evidence="4 16" id="KW-0349">Heme</keyword>
<evidence type="ECO:0000256" key="8">
    <source>
        <dbReference type="ARBA" id="ARBA00022827"/>
    </source>
</evidence>
<keyword evidence="7 16" id="KW-0479">Metal-binding</keyword>
<evidence type="ECO:0000256" key="14">
    <source>
        <dbReference type="ARBA" id="ARBA00047827"/>
    </source>
</evidence>
<dbReference type="GO" id="GO:0010181">
    <property type="term" value="F:FMN binding"/>
    <property type="evidence" value="ECO:0007669"/>
    <property type="project" value="UniProtKB-UniRule"/>
</dbReference>
<dbReference type="GO" id="GO:0070330">
    <property type="term" value="F:aromatase activity"/>
    <property type="evidence" value="ECO:0007669"/>
    <property type="project" value="UniProtKB-UniRule"/>
</dbReference>
<dbReference type="PRINTS" id="PR00463">
    <property type="entry name" value="EP450I"/>
</dbReference>
<dbReference type="Pfam" id="PF00258">
    <property type="entry name" value="Flavodoxin_1"/>
    <property type="match status" value="1"/>
</dbReference>
<dbReference type="GO" id="GO:0050660">
    <property type="term" value="F:flavin adenine dinucleotide binding"/>
    <property type="evidence" value="ECO:0007669"/>
    <property type="project" value="TreeGrafter"/>
</dbReference>
<keyword evidence="8 16" id="KW-0274">FAD</keyword>
<keyword evidence="3 16" id="KW-0813">Transport</keyword>
<evidence type="ECO:0000259" key="19">
    <source>
        <dbReference type="PROSITE" id="PS51384"/>
    </source>
</evidence>
<dbReference type="Pfam" id="PF00667">
    <property type="entry name" value="FAD_binding_1"/>
    <property type="match status" value="1"/>
</dbReference>
<keyword evidence="13 16" id="KW-0503">Monooxygenase</keyword>
<evidence type="ECO:0000313" key="20">
    <source>
        <dbReference type="EMBL" id="OXV10384.1"/>
    </source>
</evidence>
<dbReference type="AlphaFoldDB" id="A0A232M239"/>
<dbReference type="SUPFAM" id="SSF63380">
    <property type="entry name" value="Riboflavin synthase domain-like"/>
    <property type="match status" value="1"/>
</dbReference>
<dbReference type="SUPFAM" id="SSF52343">
    <property type="entry name" value="Ferredoxin reductase-like, C-terminal NADP-linked domain"/>
    <property type="match status" value="1"/>
</dbReference>
<dbReference type="InterPro" id="IPR001433">
    <property type="entry name" value="OxRdtase_FAD/NAD-bd"/>
</dbReference>
<dbReference type="OrthoDB" id="1470350at2759"/>
<dbReference type="InterPro" id="IPR017972">
    <property type="entry name" value="Cyt_P450_CS"/>
</dbReference>
<evidence type="ECO:0000256" key="13">
    <source>
        <dbReference type="ARBA" id="ARBA00023033"/>
    </source>
</evidence>
<dbReference type="Gene3D" id="3.40.50.80">
    <property type="entry name" value="Nucleotide-binding domain of ferredoxin-NADP reductase (FNR) module"/>
    <property type="match status" value="1"/>
</dbReference>
<dbReference type="Pfam" id="PF00175">
    <property type="entry name" value="NAD_binding_1"/>
    <property type="match status" value="1"/>
</dbReference>
<dbReference type="InterPro" id="IPR003097">
    <property type="entry name" value="CysJ-like_FAD-binding"/>
</dbReference>
<dbReference type="GO" id="GO:0005829">
    <property type="term" value="C:cytosol"/>
    <property type="evidence" value="ECO:0007669"/>
    <property type="project" value="TreeGrafter"/>
</dbReference>
<dbReference type="Pfam" id="PF00067">
    <property type="entry name" value="p450"/>
    <property type="match status" value="1"/>
</dbReference>
<dbReference type="EC" id="1.14.14.1" evidence="16"/>
<dbReference type="CDD" id="cd11068">
    <property type="entry name" value="CYP120A1"/>
    <property type="match status" value="1"/>
</dbReference>
<accession>A0A232M239</accession>
<evidence type="ECO:0000256" key="12">
    <source>
        <dbReference type="ARBA" id="ARBA00023004"/>
    </source>
</evidence>
<comment type="catalytic activity">
    <reaction evidence="14 16">
        <text>an organic molecule + reduced [NADPH--hemoprotein reductase] + O2 = an alcohol + oxidized [NADPH--hemoprotein reductase] + H2O + H(+)</text>
        <dbReference type="Rhea" id="RHEA:17149"/>
        <dbReference type="Rhea" id="RHEA-COMP:11964"/>
        <dbReference type="Rhea" id="RHEA-COMP:11965"/>
        <dbReference type="ChEBI" id="CHEBI:15377"/>
        <dbReference type="ChEBI" id="CHEBI:15378"/>
        <dbReference type="ChEBI" id="CHEBI:15379"/>
        <dbReference type="ChEBI" id="CHEBI:30879"/>
        <dbReference type="ChEBI" id="CHEBI:57618"/>
        <dbReference type="ChEBI" id="CHEBI:58210"/>
        <dbReference type="ChEBI" id="CHEBI:142491"/>
        <dbReference type="EC" id="1.14.14.1"/>
    </reaction>
</comment>
<dbReference type="SUPFAM" id="SSF48264">
    <property type="entry name" value="Cytochrome P450"/>
    <property type="match status" value="1"/>
</dbReference>
<dbReference type="InterPro" id="IPR017938">
    <property type="entry name" value="Riboflavin_synthase-like_b-brl"/>
</dbReference>
<dbReference type="Gene3D" id="1.20.990.10">
    <property type="entry name" value="NADPH-cytochrome p450 Reductase, Chain A, domain 3"/>
    <property type="match status" value="1"/>
</dbReference>
<dbReference type="FunFam" id="1.10.630.10:FF:000040">
    <property type="entry name" value="Bifunctional cytochrome P450/NADPH--P450 reductase"/>
    <property type="match status" value="1"/>
</dbReference>
<dbReference type="InterPro" id="IPR008254">
    <property type="entry name" value="Flavodoxin/NO_synth"/>
</dbReference>
<evidence type="ECO:0000256" key="11">
    <source>
        <dbReference type="ARBA" id="ARBA00023002"/>
    </source>
</evidence>
<evidence type="ECO:0000256" key="6">
    <source>
        <dbReference type="ARBA" id="ARBA00022643"/>
    </source>
</evidence>
<comment type="caution">
    <text evidence="20">The sequence shown here is derived from an EMBL/GenBank/DDBJ whole genome shotgun (WGS) entry which is preliminary data.</text>
</comment>
<keyword evidence="10 16" id="KW-0249">Electron transport</keyword>
<keyword evidence="5 16" id="KW-0285">Flavoprotein</keyword>
<comment type="catalytic activity">
    <reaction evidence="15 16">
        <text>2 oxidized [cytochrome P450] + NADPH = 2 reduced [cytochrome P450] + NADP(+) + H(+)</text>
        <dbReference type="Rhea" id="RHEA:24040"/>
        <dbReference type="Rhea" id="RHEA-COMP:14627"/>
        <dbReference type="Rhea" id="RHEA-COMP:14628"/>
        <dbReference type="ChEBI" id="CHEBI:15378"/>
        <dbReference type="ChEBI" id="CHEBI:55376"/>
        <dbReference type="ChEBI" id="CHEBI:57783"/>
        <dbReference type="ChEBI" id="CHEBI:58349"/>
        <dbReference type="ChEBI" id="CHEBI:60344"/>
        <dbReference type="EC" id="1.6.2.4"/>
    </reaction>
</comment>
<dbReference type="EC" id="1.6.2.4" evidence="16"/>
<dbReference type="Gene3D" id="3.40.50.360">
    <property type="match status" value="1"/>
</dbReference>
<keyword evidence="11 16" id="KW-0560">Oxidoreductase</keyword>
<dbReference type="InterPro" id="IPR002401">
    <property type="entry name" value="Cyt_P450_E_grp-I"/>
</dbReference>
<evidence type="ECO:0000256" key="10">
    <source>
        <dbReference type="ARBA" id="ARBA00022982"/>
    </source>
</evidence>
<dbReference type="EMBL" id="NPHW01002961">
    <property type="protein sequence ID" value="OXV10384.1"/>
    <property type="molecule type" value="Genomic_DNA"/>
</dbReference>
<feature type="domain" description="Flavodoxin-like" evidence="18">
    <location>
        <begin position="511"/>
        <end position="651"/>
    </location>
</feature>
<sequence length="1114" mass="124777">MTASSYTPIPSPRGIPFLGNIYDIDSNFPFYSIEQLAEQYGPIYRLTAFGTSTVYISSHDLVDEACNESRFQKALSGFLKELRNCVHDGLFTAEYPGDENWAIAHRILVPILGPLSVHKMFDDMYDIATQLVMKWARQGPKVPIAVAEDFTRLTLDTLVLCTMGTRFNSFYLEHMHPFTGAMGGWLKASADRSLRPALLNYLPFGENGKYWKHIAHIKKVAEDLINNRRENPDDKKDLLNALISGKDPKTREGLSDESTLDNLITFLTAGHETTARLLSFLFYFLLKNPSAYKKAQGEVDTVVGRRKISIEDLPKLPYINAVLRETLRLKPSVVLMSLKPHPQNCEDPVTLGNGKYALRKGDTIAILLTRSHRDPEVYGPDAEEFKPERMLDENFEKLPNNAWKPFGNGTRACIGRSFSWQEAMITITISLQNFNFQLDDPGYTLDVNKSRTVKPMDFRMRAILRDGIKASTLGAVLNRSEASVDVSRETIRDGEEDSVSKLRDRGLSKRVSIFFGSNMGTCEAFSRRLADDAGRHGYVAEIDSLDSAVQKIPKSTPVIFITSSYEGQPPDNAAHFFEWLSGLKSNELEGVSYAVFGCGHHDWQATFHKVPKIVDCLLGEHGATRLCEIGLADAANSDMFTDFDHWCESGFWPAIFSNFGGQPKSVSQPKSALQVEVASNMRAATLGLQLQEGSVVQNRLLTQPNVPAKRLVRFKLQPDTTYRCGDYLTILPINPSDVVRRAIRRFGLPWDAVLQIRRPEGSNPPPTIPLDRPVSAFDLFSTYVELSQPASKRDLNVLAEAASPDSGAQAELHSLASSPTRFTNEIINNRVSPLDLLWRYPTINLPIEDFLMMLPPMRMRQYSISSSPLVNPSECTITFSVFNVPALPGPSSNNEQRDEERLMGVASTYLSNLKPGDRAHISIRPSKSGFKPPIELKTPMVMACAGSGLAPFRSFIMERAEKIRGRHASFSKDKVLADIEKPAKAILYVGCRTKGKDDIHATELAEWERLGAVDVRWAYSRPEDGRRGQHIQDLMLADKKEVAKLIKSDARIYICGSTGVANTVRSAFKEIYLAQRREAFLGESWEDIEDKDTAAEKFFERLKAQHRFATDVFT</sequence>
<keyword evidence="21" id="KW-1185">Reference proteome</keyword>
<evidence type="ECO:0000256" key="16">
    <source>
        <dbReference type="PIRNR" id="PIRNR000209"/>
    </source>
</evidence>
<evidence type="ECO:0000256" key="7">
    <source>
        <dbReference type="ARBA" id="ARBA00022723"/>
    </source>
</evidence>
<dbReference type="InterPro" id="IPR029039">
    <property type="entry name" value="Flavoprotein-like_sf"/>
</dbReference>
<dbReference type="PANTHER" id="PTHR19384">
    <property type="entry name" value="NITRIC OXIDE SYNTHASE-RELATED"/>
    <property type="match status" value="1"/>
</dbReference>
<dbReference type="PROSITE" id="PS51384">
    <property type="entry name" value="FAD_FR"/>
    <property type="match status" value="1"/>
</dbReference>
<evidence type="ECO:0000256" key="5">
    <source>
        <dbReference type="ARBA" id="ARBA00022630"/>
    </source>
</evidence>
<evidence type="ECO:0000256" key="15">
    <source>
        <dbReference type="ARBA" id="ARBA00049342"/>
    </source>
</evidence>
<comment type="cofactor">
    <cofactor evidence="1 16 17">
        <name>heme</name>
        <dbReference type="ChEBI" id="CHEBI:30413"/>
    </cofactor>
</comment>
<dbReference type="PRINTS" id="PR00385">
    <property type="entry name" value="P450"/>
</dbReference>
<comment type="similarity">
    <text evidence="2 16">In the N-terminal section; belongs to the cytochrome P450 family.</text>
</comment>
<proteinExistence type="inferred from homology"/>
<evidence type="ECO:0000313" key="21">
    <source>
        <dbReference type="Proteomes" id="UP000243515"/>
    </source>
</evidence>
<dbReference type="InterPro" id="IPR023173">
    <property type="entry name" value="NADPH_Cyt_P450_Rdtase_alpha"/>
</dbReference>
<gene>
    <name evidence="20" type="ORF">Egran_01856</name>
</gene>
<dbReference type="InterPro" id="IPR023206">
    <property type="entry name" value="Bifunctional_P450_P450_red"/>
</dbReference>
<name>A0A232M239_9EURO</name>
<reference evidence="20 21" key="1">
    <citation type="journal article" date="2015" name="Environ. Microbiol.">
        <title>Metagenome sequence of Elaphomyces granulatus from sporocarp tissue reveals Ascomycota ectomycorrhizal fingerprints of genome expansion and a Proteobacteria-rich microbiome.</title>
        <authorList>
            <person name="Quandt C.A."/>
            <person name="Kohler A."/>
            <person name="Hesse C.N."/>
            <person name="Sharpton T.J."/>
            <person name="Martin F."/>
            <person name="Spatafora J.W."/>
        </authorList>
    </citation>
    <scope>NUCLEOTIDE SEQUENCE [LARGE SCALE GENOMIC DNA]</scope>
    <source>
        <strain evidence="20 21">OSC145934</strain>
    </source>
</reference>
<evidence type="ECO:0000256" key="1">
    <source>
        <dbReference type="ARBA" id="ARBA00001971"/>
    </source>
</evidence>
<dbReference type="InterPro" id="IPR039261">
    <property type="entry name" value="FNR_nucleotide-bd"/>
</dbReference>
<dbReference type="CDD" id="cd06206">
    <property type="entry name" value="bifunctional_CYPOR"/>
    <property type="match status" value="1"/>
</dbReference>
<dbReference type="SUPFAM" id="SSF52218">
    <property type="entry name" value="Flavoproteins"/>
    <property type="match status" value="1"/>
</dbReference>
<dbReference type="PROSITE" id="PS00086">
    <property type="entry name" value="CYTOCHROME_P450"/>
    <property type="match status" value="1"/>
</dbReference>
<comment type="cofactor">
    <cofactor evidence="16">
        <name>FAD</name>
        <dbReference type="ChEBI" id="CHEBI:57692"/>
    </cofactor>
    <cofactor evidence="16">
        <name>FMN</name>
        <dbReference type="ChEBI" id="CHEBI:58210"/>
    </cofactor>
</comment>